<dbReference type="GO" id="GO:0019166">
    <property type="term" value="F:trans-2-enoyl-CoA reductase (NADPH) activity"/>
    <property type="evidence" value="ECO:0007669"/>
    <property type="project" value="UniProtKB-EC"/>
</dbReference>
<proteinExistence type="inferred from homology"/>
<keyword evidence="4" id="KW-0444">Lipid biosynthesis</keyword>
<evidence type="ECO:0000256" key="9">
    <source>
        <dbReference type="ARBA" id="ARBA00023098"/>
    </source>
</evidence>
<comment type="function">
    <text evidence="12">Participates in chain elongation of fatty acids. Catalyzes the reduction of trans-2-enoyl-CoAs of varying chain lengths from 6:1 to 16:1, having maximum activity with 10:1 CoA. Has no 2,4-dienoyl-CoA reductase activity.</text>
</comment>
<evidence type="ECO:0000256" key="8">
    <source>
        <dbReference type="ARBA" id="ARBA00023002"/>
    </source>
</evidence>
<dbReference type="EC" id="1.3.1.38" evidence="14"/>
<keyword evidence="8" id="KW-0560">Oxidoreductase</keyword>
<dbReference type="InterPro" id="IPR002347">
    <property type="entry name" value="SDR_fam"/>
</dbReference>
<dbReference type="InterPro" id="IPR036291">
    <property type="entry name" value="NAD(P)-bd_dom_sf"/>
</dbReference>
<reference evidence="24" key="1">
    <citation type="submission" date="2016-07" db="EMBL/GenBank/DDBJ databases">
        <authorList>
            <person name="Florea S."/>
            <person name="Webb J.S."/>
            <person name="Jaromczyk J."/>
            <person name="Schardl C.L."/>
        </authorList>
    </citation>
    <scope>NUCLEOTIDE SEQUENCE [LARGE SCALE GENOMIC DNA]</scope>
    <source>
        <strain evidence="24">KCTC 42131</strain>
    </source>
</reference>
<comment type="catalytic activity">
    <reaction evidence="19">
        <text>a (2E)-enoyl-CoA + NADPH + H(+) = a 2,3-saturated acyl-CoA + NADP(+)</text>
        <dbReference type="Rhea" id="RHEA:33763"/>
        <dbReference type="ChEBI" id="CHEBI:15378"/>
        <dbReference type="ChEBI" id="CHEBI:57783"/>
        <dbReference type="ChEBI" id="CHEBI:58349"/>
        <dbReference type="ChEBI" id="CHEBI:58856"/>
        <dbReference type="ChEBI" id="CHEBI:65111"/>
        <dbReference type="EC" id="1.3.1.38"/>
    </reaction>
    <physiologicalReaction direction="left-to-right" evidence="19">
        <dbReference type="Rhea" id="RHEA:33764"/>
    </physiologicalReaction>
</comment>
<dbReference type="FunFam" id="3.40.50.720:FF:000084">
    <property type="entry name" value="Short-chain dehydrogenase reductase"/>
    <property type="match status" value="1"/>
</dbReference>
<dbReference type="PRINTS" id="PR00081">
    <property type="entry name" value="GDHRDH"/>
</dbReference>
<keyword evidence="11" id="KW-0275">Fatty acid biosynthesis</keyword>
<dbReference type="InterPro" id="IPR052388">
    <property type="entry name" value="Peroxisomal_t2-enoyl-CoA_red"/>
</dbReference>
<evidence type="ECO:0000256" key="19">
    <source>
        <dbReference type="ARBA" id="ARBA00049251"/>
    </source>
</evidence>
<comment type="catalytic activity">
    <reaction evidence="21">
        <text>(2E)-octenoyl-CoA + NADPH + H(+) = octanoyl-CoA + NADP(+)</text>
        <dbReference type="Rhea" id="RHEA:44952"/>
        <dbReference type="ChEBI" id="CHEBI:15378"/>
        <dbReference type="ChEBI" id="CHEBI:57386"/>
        <dbReference type="ChEBI" id="CHEBI:57783"/>
        <dbReference type="ChEBI" id="CHEBI:58349"/>
        <dbReference type="ChEBI" id="CHEBI:62242"/>
    </reaction>
    <physiologicalReaction direction="left-to-right" evidence="21">
        <dbReference type="Rhea" id="RHEA:44953"/>
    </physiologicalReaction>
</comment>
<dbReference type="PANTHER" id="PTHR24317:SF7">
    <property type="entry name" value="PEROXISOMAL TRANS-2-ENOYL-COA REDUCTASE"/>
    <property type="match status" value="1"/>
</dbReference>
<comment type="catalytic activity">
    <reaction evidence="16">
        <text>(2E)-dodecenoyl-CoA + NADPH + H(+) = dodecanoyl-CoA + NADP(+)</text>
        <dbReference type="Rhea" id="RHEA:44964"/>
        <dbReference type="ChEBI" id="CHEBI:15378"/>
        <dbReference type="ChEBI" id="CHEBI:57330"/>
        <dbReference type="ChEBI" id="CHEBI:57375"/>
        <dbReference type="ChEBI" id="CHEBI:57783"/>
        <dbReference type="ChEBI" id="CHEBI:58349"/>
    </reaction>
    <physiologicalReaction direction="left-to-right" evidence="16">
        <dbReference type="Rhea" id="RHEA:44965"/>
    </physiologicalReaction>
</comment>
<dbReference type="EMBL" id="MASR01000001">
    <property type="protein sequence ID" value="OFE13949.1"/>
    <property type="molecule type" value="Genomic_DNA"/>
</dbReference>
<comment type="catalytic activity">
    <reaction evidence="20">
        <text>(2E)-decenoyl-CoA + NADPH + H(+) = decanoyl-CoA + NADP(+)</text>
        <dbReference type="Rhea" id="RHEA:44960"/>
        <dbReference type="ChEBI" id="CHEBI:15378"/>
        <dbReference type="ChEBI" id="CHEBI:57783"/>
        <dbReference type="ChEBI" id="CHEBI:58349"/>
        <dbReference type="ChEBI" id="CHEBI:61406"/>
        <dbReference type="ChEBI" id="CHEBI:61430"/>
    </reaction>
    <physiologicalReaction direction="left-to-right" evidence="20">
        <dbReference type="Rhea" id="RHEA:44961"/>
    </physiologicalReaction>
</comment>
<name>A0A1E8CNB5_9GAMM</name>
<evidence type="ECO:0000256" key="16">
    <source>
        <dbReference type="ARBA" id="ARBA00047570"/>
    </source>
</evidence>
<dbReference type="SMART" id="SM00822">
    <property type="entry name" value="PKS_KR"/>
    <property type="match status" value="1"/>
</dbReference>
<evidence type="ECO:0000256" key="17">
    <source>
        <dbReference type="ARBA" id="ARBA00048686"/>
    </source>
</evidence>
<dbReference type="PANTHER" id="PTHR24317">
    <property type="entry name" value="PEROXISOMAL TRANS-2-ENOYL-COA REDUCTASE"/>
    <property type="match status" value="1"/>
</dbReference>
<dbReference type="Pfam" id="PF13561">
    <property type="entry name" value="adh_short_C2"/>
    <property type="match status" value="1"/>
</dbReference>
<evidence type="ECO:0000256" key="20">
    <source>
        <dbReference type="ARBA" id="ARBA00049386"/>
    </source>
</evidence>
<comment type="subcellular location">
    <subcellularLocation>
        <location evidence="1">Peroxisome</location>
    </subcellularLocation>
</comment>
<evidence type="ECO:0000256" key="1">
    <source>
        <dbReference type="ARBA" id="ARBA00004275"/>
    </source>
</evidence>
<keyword evidence="10" id="KW-0576">Peroxisome</keyword>
<dbReference type="GO" id="GO:0006633">
    <property type="term" value="P:fatty acid biosynthetic process"/>
    <property type="evidence" value="ECO:0007669"/>
    <property type="project" value="UniProtKB-KW"/>
</dbReference>
<comment type="similarity">
    <text evidence="3">Belongs to the short-chain dehydrogenases/reductases (SDR) family.</text>
</comment>
<evidence type="ECO:0000256" key="4">
    <source>
        <dbReference type="ARBA" id="ARBA00022516"/>
    </source>
</evidence>
<organism evidence="23 24">
    <name type="scientific">Pseudohongiella acticola</name>
    <dbReference type="NCBI Taxonomy" id="1524254"/>
    <lineage>
        <taxon>Bacteria</taxon>
        <taxon>Pseudomonadati</taxon>
        <taxon>Pseudomonadota</taxon>
        <taxon>Gammaproteobacteria</taxon>
        <taxon>Pseudomonadales</taxon>
        <taxon>Pseudohongiellaceae</taxon>
        <taxon>Pseudohongiella</taxon>
    </lineage>
</organism>
<dbReference type="Gene3D" id="3.40.50.720">
    <property type="entry name" value="NAD(P)-binding Rossmann-like Domain"/>
    <property type="match status" value="1"/>
</dbReference>
<evidence type="ECO:0000256" key="11">
    <source>
        <dbReference type="ARBA" id="ARBA00023160"/>
    </source>
</evidence>
<evidence type="ECO:0000256" key="7">
    <source>
        <dbReference type="ARBA" id="ARBA00022857"/>
    </source>
</evidence>
<keyword evidence="24" id="KW-1185">Reference proteome</keyword>
<evidence type="ECO:0000256" key="6">
    <source>
        <dbReference type="ARBA" id="ARBA00022832"/>
    </source>
</evidence>
<evidence type="ECO:0000313" key="24">
    <source>
        <dbReference type="Proteomes" id="UP000175669"/>
    </source>
</evidence>
<keyword evidence="5" id="KW-0597">Phosphoprotein</keyword>
<evidence type="ECO:0000256" key="18">
    <source>
        <dbReference type="ARBA" id="ARBA00049108"/>
    </source>
</evidence>
<comment type="catalytic activity">
    <reaction evidence="17">
        <text>(2E)-tetradecenoyl-CoA + NADPH + H(+) = tetradecanoyl-CoA + NADP(+)</text>
        <dbReference type="Rhea" id="RHEA:44968"/>
        <dbReference type="ChEBI" id="CHEBI:15378"/>
        <dbReference type="ChEBI" id="CHEBI:57385"/>
        <dbReference type="ChEBI" id="CHEBI:57783"/>
        <dbReference type="ChEBI" id="CHEBI:58349"/>
        <dbReference type="ChEBI" id="CHEBI:61405"/>
    </reaction>
    <physiologicalReaction direction="left-to-right" evidence="17">
        <dbReference type="Rhea" id="RHEA:44969"/>
    </physiologicalReaction>
</comment>
<comment type="catalytic activity">
    <reaction evidence="18">
        <text>(2E)-hexenoyl-CoA + NADPH + H(+) = hexanoyl-CoA + NADP(+)</text>
        <dbReference type="Rhea" id="RHEA:44956"/>
        <dbReference type="ChEBI" id="CHEBI:15378"/>
        <dbReference type="ChEBI" id="CHEBI:57783"/>
        <dbReference type="ChEBI" id="CHEBI:58349"/>
        <dbReference type="ChEBI" id="CHEBI:62077"/>
        <dbReference type="ChEBI" id="CHEBI:62620"/>
    </reaction>
    <physiologicalReaction direction="left-to-right" evidence="18">
        <dbReference type="Rhea" id="RHEA:44957"/>
    </physiologicalReaction>
</comment>
<dbReference type="InterPro" id="IPR057326">
    <property type="entry name" value="KR_dom"/>
</dbReference>
<accession>A0A1E8CNB5</accession>
<evidence type="ECO:0000256" key="3">
    <source>
        <dbReference type="ARBA" id="ARBA00006484"/>
    </source>
</evidence>
<keyword evidence="9" id="KW-0443">Lipid metabolism</keyword>
<gene>
    <name evidence="23" type="ORF">PHACT_05280</name>
</gene>
<dbReference type="AlphaFoldDB" id="A0A1E8CNB5"/>
<keyword evidence="6" id="KW-0276">Fatty acid metabolism</keyword>
<evidence type="ECO:0000256" key="13">
    <source>
        <dbReference type="ARBA" id="ARBA00038622"/>
    </source>
</evidence>
<protein>
    <recommendedName>
        <fullName evidence="15">Peroxisomal trans-2-enoyl-CoA reductase</fullName>
        <ecNumber evidence="14">1.3.1.38</ecNumber>
    </recommendedName>
</protein>
<comment type="caution">
    <text evidence="23">The sequence shown here is derived from an EMBL/GenBank/DDBJ whole genome shotgun (WGS) entry which is preliminary data.</text>
</comment>
<evidence type="ECO:0000256" key="15">
    <source>
        <dbReference type="ARBA" id="ARBA00041063"/>
    </source>
</evidence>
<evidence type="ECO:0000256" key="5">
    <source>
        <dbReference type="ARBA" id="ARBA00022553"/>
    </source>
</evidence>
<comment type="pathway">
    <text evidence="2">Lipid metabolism.</text>
</comment>
<evidence type="ECO:0000259" key="22">
    <source>
        <dbReference type="SMART" id="SM00822"/>
    </source>
</evidence>
<dbReference type="SUPFAM" id="SSF51735">
    <property type="entry name" value="NAD(P)-binding Rossmann-fold domains"/>
    <property type="match status" value="1"/>
</dbReference>
<evidence type="ECO:0000256" key="12">
    <source>
        <dbReference type="ARBA" id="ARBA00037124"/>
    </source>
</evidence>
<keyword evidence="7" id="KW-0521">NADP</keyword>
<evidence type="ECO:0000256" key="2">
    <source>
        <dbReference type="ARBA" id="ARBA00005189"/>
    </source>
</evidence>
<sequence length="264" mass="27905">MFRGKTALITGGARGIGLAIAEAFARYGANLVIAGRHENSLNAAAERFAANGTACLAVKTNIREVSDVEALVAAATERFGDIDFLINNAGGQFPARPSQISDGGWRAVVDLNLNGTWNMCSRVAPLMAARGFGAIVNMVHVYSFNRGAPPFVHSGAARAGVVSMTQSMAYYLARQGVTINALAPGTIDTQGVHEEEFASAEYNDLAETTLRDVPAHRMGTAEEMAAVTLFLCSPAARYINGASIVADGAQFMGNWAPMVDPEQY</sequence>
<evidence type="ECO:0000256" key="21">
    <source>
        <dbReference type="ARBA" id="ARBA00049559"/>
    </source>
</evidence>
<comment type="subunit">
    <text evidence="13">Interacts with PEX5, probably required to target it into peroxisomes.</text>
</comment>
<evidence type="ECO:0000256" key="14">
    <source>
        <dbReference type="ARBA" id="ARBA00038849"/>
    </source>
</evidence>
<evidence type="ECO:0000313" key="23">
    <source>
        <dbReference type="EMBL" id="OFE13949.1"/>
    </source>
</evidence>
<dbReference type="STRING" id="1524254.PHACT_05280"/>
<evidence type="ECO:0000256" key="10">
    <source>
        <dbReference type="ARBA" id="ARBA00023140"/>
    </source>
</evidence>
<dbReference type="Proteomes" id="UP000175669">
    <property type="component" value="Unassembled WGS sequence"/>
</dbReference>
<feature type="domain" description="Ketoreductase" evidence="22">
    <location>
        <begin position="5"/>
        <end position="185"/>
    </location>
</feature>
<dbReference type="PRINTS" id="PR00080">
    <property type="entry name" value="SDRFAMILY"/>
</dbReference>